<keyword evidence="4" id="KW-1185">Reference proteome</keyword>
<dbReference type="Pfam" id="PF08699">
    <property type="entry name" value="ArgoL1"/>
    <property type="match status" value="1"/>
</dbReference>
<evidence type="ECO:0000313" key="3">
    <source>
        <dbReference type="EMBL" id="KAJ7043239.1"/>
    </source>
</evidence>
<dbReference type="InterPro" id="IPR032474">
    <property type="entry name" value="Argonaute_N"/>
</dbReference>
<name>A0AAD6XFE3_9AGAR</name>
<dbReference type="SUPFAM" id="SSF53098">
    <property type="entry name" value="Ribonuclease H-like"/>
    <property type="match status" value="1"/>
</dbReference>
<dbReference type="EMBL" id="JARJCM010000010">
    <property type="protein sequence ID" value="KAJ7043239.1"/>
    <property type="molecule type" value="Genomic_DNA"/>
</dbReference>
<dbReference type="Proteomes" id="UP001218188">
    <property type="component" value="Unassembled WGS sequence"/>
</dbReference>
<dbReference type="Pfam" id="PF02171">
    <property type="entry name" value="Piwi"/>
    <property type="match status" value="1"/>
</dbReference>
<dbReference type="InterPro" id="IPR014811">
    <property type="entry name" value="ArgoL1"/>
</dbReference>
<proteinExistence type="predicted"/>
<feature type="domain" description="Piwi" evidence="2">
    <location>
        <begin position="490"/>
        <end position="815"/>
    </location>
</feature>
<dbReference type="InterPro" id="IPR003165">
    <property type="entry name" value="Piwi"/>
</dbReference>
<dbReference type="InterPro" id="IPR012337">
    <property type="entry name" value="RNaseH-like_sf"/>
</dbReference>
<evidence type="ECO:0000259" key="1">
    <source>
        <dbReference type="PROSITE" id="PS50821"/>
    </source>
</evidence>
<reference evidence="3" key="1">
    <citation type="submission" date="2023-03" db="EMBL/GenBank/DDBJ databases">
        <title>Massive genome expansion in bonnet fungi (Mycena s.s.) driven by repeated elements and novel gene families across ecological guilds.</title>
        <authorList>
            <consortium name="Lawrence Berkeley National Laboratory"/>
            <person name="Harder C.B."/>
            <person name="Miyauchi S."/>
            <person name="Viragh M."/>
            <person name="Kuo A."/>
            <person name="Thoen E."/>
            <person name="Andreopoulos B."/>
            <person name="Lu D."/>
            <person name="Skrede I."/>
            <person name="Drula E."/>
            <person name="Henrissat B."/>
            <person name="Morin E."/>
            <person name="Kohler A."/>
            <person name="Barry K."/>
            <person name="LaButti K."/>
            <person name="Morin E."/>
            <person name="Salamov A."/>
            <person name="Lipzen A."/>
            <person name="Mereny Z."/>
            <person name="Hegedus B."/>
            <person name="Baldrian P."/>
            <person name="Stursova M."/>
            <person name="Weitz H."/>
            <person name="Taylor A."/>
            <person name="Grigoriev I.V."/>
            <person name="Nagy L.G."/>
            <person name="Martin F."/>
            <person name="Kauserud H."/>
        </authorList>
    </citation>
    <scope>NUCLEOTIDE SEQUENCE</scope>
    <source>
        <strain evidence="3">CBHHK200</strain>
    </source>
</reference>
<dbReference type="AlphaFoldDB" id="A0AAD6XFE3"/>
<dbReference type="Pfam" id="PF02170">
    <property type="entry name" value="PAZ"/>
    <property type="match status" value="1"/>
</dbReference>
<accession>A0AAD6XFE3</accession>
<organism evidence="3 4">
    <name type="scientific">Mycena alexandri</name>
    <dbReference type="NCBI Taxonomy" id="1745969"/>
    <lineage>
        <taxon>Eukaryota</taxon>
        <taxon>Fungi</taxon>
        <taxon>Dikarya</taxon>
        <taxon>Basidiomycota</taxon>
        <taxon>Agaricomycotina</taxon>
        <taxon>Agaricomycetes</taxon>
        <taxon>Agaricomycetidae</taxon>
        <taxon>Agaricales</taxon>
        <taxon>Marasmiineae</taxon>
        <taxon>Mycenaceae</taxon>
        <taxon>Mycena</taxon>
    </lineage>
</organism>
<dbReference type="PANTHER" id="PTHR22891">
    <property type="entry name" value="EUKARYOTIC TRANSLATION INITIATION FACTOR 2C"/>
    <property type="match status" value="1"/>
</dbReference>
<evidence type="ECO:0000259" key="2">
    <source>
        <dbReference type="PROSITE" id="PS50822"/>
    </source>
</evidence>
<dbReference type="InterPro" id="IPR032473">
    <property type="entry name" value="Argonaute_Mid_dom"/>
</dbReference>
<dbReference type="SUPFAM" id="SSF101690">
    <property type="entry name" value="PAZ domain"/>
    <property type="match status" value="1"/>
</dbReference>
<dbReference type="PROSITE" id="PS50821">
    <property type="entry name" value="PAZ"/>
    <property type="match status" value="1"/>
</dbReference>
<dbReference type="Gene3D" id="3.30.420.10">
    <property type="entry name" value="Ribonuclease H-like superfamily/Ribonuclease H"/>
    <property type="match status" value="1"/>
</dbReference>
<dbReference type="InterPro" id="IPR003100">
    <property type="entry name" value="PAZ_dom"/>
</dbReference>
<dbReference type="Pfam" id="PF16487">
    <property type="entry name" value="ArgoMid"/>
    <property type="match status" value="1"/>
</dbReference>
<dbReference type="InterPro" id="IPR036085">
    <property type="entry name" value="PAZ_dom_sf"/>
</dbReference>
<sequence length="864" mass="96593">MEVNVRTNSFRITQLPTKEYFQYDVVFRPEVPIPRKREQAMHALQNSIAPALFHPRGVYDGKSLLYLSHPLNLPGGGGAFAVRLGNDPNAPIGSPGVFEVLITRTASELVRPMDLNQLIARGGTIDRKAATAINLLQLLIRQTSNQNNPTNNGRAFFSDIGKKSLQNTGIELWRGFFQSVRPTIRGMIVTIDTSMAAVYESGYLIDVAMHVLNARNVRHLTLDGSQGERDLRKLQAHLKHRLIKTRTTGERTKTIHALVPGPIGRYKFEKDGQSITIGRYFEDAYNIKLQHPETFGVRISGQNAPFPVIVPAEFCKVLPGQLYKKRLPSDRMKDVIDFTAMAPAARMQTIQGVSHSGVLSPIQGYANSEYVTGAGMVVDVRPLELKARLLAHPKMDFNNSELTPLNGSWNVVKRTFKTPVEMGLWAVVNFDSQHIGQPAVDKIITDLLRCCREVGMTVHNPKEVNYGGNAYAPERTLDAVYQAMNRKIDVIVVLLPKEADEIRTRVKFWGDVKYGVRTSCLREDKLRKANDQYLKMVAIKLNARLGGHYALPRSVIIPQLVKGKETFMIFGADVAHPGISSTRSTETRAFHYFCLGPGTNRPSIASVVFSCDPAAAKYIAYSQVQAPRLEIIDDLQGMVKKAILFFGRDKQPPKRIIFYRDGVSEGEMEAVKLVEVAAIRKACLEIWEEKRPPAPLPTLSFISVAKRHHTIFTPLDNRVDDGKTGNCLAGLVVDKLRSPVAPDFYLQAHGAIKGTSRSAHYSILFDENFKEDLHTHTTLAFELCHLYAKATRSISLPAPVYYADMVCARGKFHFENIDFDATTNVSGPEELDLDFWKQAYRPVSTALVRDAGQIVPYDETMYFL</sequence>
<comment type="caution">
    <text evidence="3">The sequence shown here is derived from an EMBL/GenBank/DDBJ whole genome shotgun (WGS) entry which is preliminary data.</text>
</comment>
<dbReference type="Gene3D" id="3.40.50.2300">
    <property type="match status" value="1"/>
</dbReference>
<protein>
    <submittedName>
        <fullName evidence="3">Argonaute-like protein</fullName>
    </submittedName>
</protein>
<feature type="domain" description="PAZ" evidence="1">
    <location>
        <begin position="206"/>
        <end position="319"/>
    </location>
</feature>
<dbReference type="InterPro" id="IPR036397">
    <property type="entry name" value="RNaseH_sf"/>
</dbReference>
<evidence type="ECO:0000313" key="4">
    <source>
        <dbReference type="Proteomes" id="UP001218188"/>
    </source>
</evidence>
<dbReference type="CDD" id="cd02846">
    <property type="entry name" value="PAZ_argonaute_like"/>
    <property type="match status" value="1"/>
</dbReference>
<dbReference type="GO" id="GO:0003723">
    <property type="term" value="F:RNA binding"/>
    <property type="evidence" value="ECO:0007669"/>
    <property type="project" value="InterPro"/>
</dbReference>
<dbReference type="Gene3D" id="2.170.260.10">
    <property type="entry name" value="paz domain"/>
    <property type="match status" value="1"/>
</dbReference>
<dbReference type="SMART" id="SM01163">
    <property type="entry name" value="DUF1785"/>
    <property type="match status" value="1"/>
</dbReference>
<dbReference type="SMART" id="SM00950">
    <property type="entry name" value="Piwi"/>
    <property type="match status" value="1"/>
</dbReference>
<dbReference type="PROSITE" id="PS50822">
    <property type="entry name" value="PIWI"/>
    <property type="match status" value="1"/>
</dbReference>
<gene>
    <name evidence="3" type="ORF">C8F04DRAFT_1074177</name>
</gene>
<dbReference type="Pfam" id="PF16486">
    <property type="entry name" value="ArgoN"/>
    <property type="match status" value="1"/>
</dbReference>